<keyword evidence="6" id="KW-1185">Reference proteome</keyword>
<sequence>MAAGTQICWSKSVIVMLLTSQATQLRGPLRHLPWFHRSQARISLSAGQRRPPHRRWPAREPTANTCAAAAGSLDRPAAHRAPADPSKMAQHQLEQPATLLPLQLNGNELMAGAGLVVFRGINPLITHKPGPAHVMGLKAAKEATSQEDAPLGRLCAKRFVVSARNKLWWCTPEWGSTAGDIPPETQFMMAELEGPPAGSPGAAYACLVPLIDNNTFRATLRPPAYGTANTFIRVESGDESVLAPRWDSVLLIAAGTDPFELADWAMAEAAKLSGGAKARSLKQQPATLDLFGWCTWDAFYFTVSAQGVKEGLASLTAGGTQPGYLILDDGWQMTDTDEEFRHLTPHVMDGPPQGGSPPDLHAAPTGAATGQNVGAKTAESRPQPSAAKADVSFPSFFPAFLRNSFVASILVQLSQVMAWMEFHLLKAAQWLLDNVLHSLTLQRGIAVLASGPLRGAILRTYASSADHMRRLTSVRANAKFADSSAGPNEPWKSRPSDLGAVVKGWKQEFPGLQYVYAWHALHAYWNGVCPTEAGTKKYGSVIMHPRPTPGNLEIDPSMAWSAAVLNGVGTVSNPEPLHGDMHAYLQECGVDGVKVDVQGSIGLLGSRLGGGPALAARYHQSLEDSVRTHFRGNHCVNCMCHSSENLFRMEDTAVARVSDDFYPLDSASWSTHIGVCAYNTLYMGALIQPDWDMFHSKHPAALLHASARVLSGGPIYVSDKPGQHNCDLLRRLVLPDGSILRPLLPGRPTADCLFLDVLRDDKSLLKVWNKNMHSGVLGVFNVQGSSWSRSKRKFHTHDPNPPILDTTVQPSNIPGLASLVAADPAAAKQNGKDLAIKPQGTVEPKTVAVWSDKQQKLSLLAFAEGMRVRLAAEESEILTLVPVQACGNGASIAPVGLVGMLNPGGAVYGCSIKTQGESAVIQLDVKGCGPFLLHSTRPAAKVELGSLELRARYLGEEQAIVFEIPETRSLENRINVVIP</sequence>
<evidence type="ECO:0000256" key="3">
    <source>
        <dbReference type="SAM" id="MobiDB-lite"/>
    </source>
</evidence>
<reference evidence="5 6" key="1">
    <citation type="journal article" date="2024" name="Nat. Commun.">
        <title>Phylogenomics reveals the evolutionary origins of lichenization in chlorophyte algae.</title>
        <authorList>
            <person name="Puginier C."/>
            <person name="Libourel C."/>
            <person name="Otte J."/>
            <person name="Skaloud P."/>
            <person name="Haon M."/>
            <person name="Grisel S."/>
            <person name="Petersen M."/>
            <person name="Berrin J.G."/>
            <person name="Delaux P.M."/>
            <person name="Dal Grande F."/>
            <person name="Keller J."/>
        </authorList>
    </citation>
    <scope>NUCLEOTIDE SEQUENCE [LARGE SCALE GENOMIC DNA]</scope>
    <source>
        <strain evidence="5 6">SAG 2523</strain>
    </source>
</reference>
<keyword evidence="4" id="KW-0732">Signal</keyword>
<dbReference type="Proteomes" id="UP001485043">
    <property type="component" value="Unassembled WGS sequence"/>
</dbReference>
<dbReference type="InterPro" id="IPR017853">
    <property type="entry name" value="GH"/>
</dbReference>
<evidence type="ECO:0000256" key="2">
    <source>
        <dbReference type="ARBA" id="ARBA00023277"/>
    </source>
</evidence>
<protein>
    <recommendedName>
        <fullName evidence="7">Raffinose synthase</fullName>
    </recommendedName>
</protein>
<feature type="chain" id="PRO_5043923592" description="Raffinose synthase" evidence="4">
    <location>
        <begin position="23"/>
        <end position="979"/>
    </location>
</feature>
<accession>A0AAW1SNE7</accession>
<keyword evidence="2" id="KW-0119">Carbohydrate metabolism</keyword>
<dbReference type="EMBL" id="JALJOV010001393">
    <property type="protein sequence ID" value="KAK9848554.1"/>
    <property type="molecule type" value="Genomic_DNA"/>
</dbReference>
<dbReference type="SUPFAM" id="SSF51445">
    <property type="entry name" value="(Trans)glycosidases"/>
    <property type="match status" value="2"/>
</dbReference>
<name>A0AAW1SNE7_9CHLO</name>
<gene>
    <name evidence="5" type="ORF">WJX84_007731</name>
</gene>
<dbReference type="PANTHER" id="PTHR31268:SF32">
    <property type="entry name" value="GALACTINOL--SUCROSE GALACTOSYLTRANSFERASE 2-RELATED"/>
    <property type="match status" value="1"/>
</dbReference>
<proteinExistence type="inferred from homology"/>
<evidence type="ECO:0008006" key="7">
    <source>
        <dbReference type="Google" id="ProtNLM"/>
    </source>
</evidence>
<dbReference type="PANTHER" id="PTHR31268">
    <property type="match status" value="1"/>
</dbReference>
<organism evidence="5 6">
    <name type="scientific">Apatococcus fuscideae</name>
    <dbReference type="NCBI Taxonomy" id="2026836"/>
    <lineage>
        <taxon>Eukaryota</taxon>
        <taxon>Viridiplantae</taxon>
        <taxon>Chlorophyta</taxon>
        <taxon>core chlorophytes</taxon>
        <taxon>Trebouxiophyceae</taxon>
        <taxon>Chlorellales</taxon>
        <taxon>Chlorellaceae</taxon>
        <taxon>Apatococcus</taxon>
    </lineage>
</organism>
<comment type="caution">
    <text evidence="5">The sequence shown here is derived from an EMBL/GenBank/DDBJ whole genome shotgun (WGS) entry which is preliminary data.</text>
</comment>
<evidence type="ECO:0000313" key="5">
    <source>
        <dbReference type="EMBL" id="KAK9848554.1"/>
    </source>
</evidence>
<feature type="region of interest" description="Disordered" evidence="3">
    <location>
        <begin position="345"/>
        <end position="383"/>
    </location>
</feature>
<evidence type="ECO:0000256" key="4">
    <source>
        <dbReference type="SAM" id="SignalP"/>
    </source>
</evidence>
<comment type="similarity">
    <text evidence="1">Belongs to the glycosyl hydrolases 36 family.</text>
</comment>
<feature type="signal peptide" evidence="4">
    <location>
        <begin position="1"/>
        <end position="22"/>
    </location>
</feature>
<evidence type="ECO:0000256" key="1">
    <source>
        <dbReference type="ARBA" id="ARBA00007240"/>
    </source>
</evidence>
<dbReference type="AlphaFoldDB" id="A0AAW1SNE7"/>
<evidence type="ECO:0000313" key="6">
    <source>
        <dbReference type="Proteomes" id="UP001485043"/>
    </source>
</evidence>
<dbReference type="InterPro" id="IPR008811">
    <property type="entry name" value="Glycosyl_hydrolases_36"/>
</dbReference>
<dbReference type="Pfam" id="PF05691">
    <property type="entry name" value="Raffinose_syn"/>
    <property type="match status" value="2"/>
</dbReference>